<dbReference type="RefSeq" id="WP_203883685.1">
    <property type="nucleotide sequence ID" value="NZ_BAABHH010000011.1"/>
</dbReference>
<dbReference type="Proteomes" id="UP000630097">
    <property type="component" value="Unassembled WGS sequence"/>
</dbReference>
<evidence type="ECO:0000313" key="3">
    <source>
        <dbReference type="EMBL" id="GIG80283.1"/>
    </source>
</evidence>
<dbReference type="InterPro" id="IPR025443">
    <property type="entry name" value="DUF4307"/>
</dbReference>
<keyword evidence="2" id="KW-0472">Membrane</keyword>
<gene>
    <name evidence="3" type="ORF">Pka01_34100</name>
</gene>
<protein>
    <recommendedName>
        <fullName evidence="5">DUF4307 domain-containing protein</fullName>
    </recommendedName>
</protein>
<organism evidence="3 4">
    <name type="scientific">Planotetraspora kaengkrachanensis</name>
    <dbReference type="NCBI Taxonomy" id="575193"/>
    <lineage>
        <taxon>Bacteria</taxon>
        <taxon>Bacillati</taxon>
        <taxon>Actinomycetota</taxon>
        <taxon>Actinomycetes</taxon>
        <taxon>Streptosporangiales</taxon>
        <taxon>Streptosporangiaceae</taxon>
        <taxon>Planotetraspora</taxon>
    </lineage>
</organism>
<keyword evidence="2" id="KW-1133">Transmembrane helix</keyword>
<evidence type="ECO:0008006" key="5">
    <source>
        <dbReference type="Google" id="ProtNLM"/>
    </source>
</evidence>
<evidence type="ECO:0000256" key="2">
    <source>
        <dbReference type="SAM" id="Phobius"/>
    </source>
</evidence>
<feature type="transmembrane region" description="Helical" evidence="2">
    <location>
        <begin position="35"/>
        <end position="55"/>
    </location>
</feature>
<accession>A0A8J3PTD3</accession>
<dbReference type="Pfam" id="PF14155">
    <property type="entry name" value="DUF4307"/>
    <property type="match status" value="1"/>
</dbReference>
<feature type="region of interest" description="Disordered" evidence="1">
    <location>
        <begin position="1"/>
        <end position="26"/>
    </location>
</feature>
<evidence type="ECO:0000313" key="4">
    <source>
        <dbReference type="Proteomes" id="UP000630097"/>
    </source>
</evidence>
<comment type="caution">
    <text evidence="3">The sequence shown here is derived from an EMBL/GenBank/DDBJ whole genome shotgun (WGS) entry which is preliminary data.</text>
</comment>
<dbReference type="EMBL" id="BONV01000013">
    <property type="protein sequence ID" value="GIG80283.1"/>
    <property type="molecule type" value="Genomic_DNA"/>
</dbReference>
<evidence type="ECO:0000256" key="1">
    <source>
        <dbReference type="SAM" id="MobiDB-lite"/>
    </source>
</evidence>
<sequence length="145" mass="15363">MSSDEAASGPEGQVPGPILGTPDQFQPRPATPRRFLAYAVIGVFVALMAGGWGYVMVAFKGNPSVSGEVITFDASAPSSARITFSVHKPADRAATCRLRAVDTKHIEVGSREIDIPRGESDVAFTETLKTTAQATAVHVQYCNLV</sequence>
<keyword evidence="2" id="KW-0812">Transmembrane</keyword>
<name>A0A8J3PTD3_9ACTN</name>
<reference evidence="3 4" key="1">
    <citation type="submission" date="2021-01" db="EMBL/GenBank/DDBJ databases">
        <title>Whole genome shotgun sequence of Planotetraspora kaengkrachanensis NBRC 104272.</title>
        <authorList>
            <person name="Komaki H."/>
            <person name="Tamura T."/>
        </authorList>
    </citation>
    <scope>NUCLEOTIDE SEQUENCE [LARGE SCALE GENOMIC DNA]</scope>
    <source>
        <strain evidence="3 4">NBRC 104272</strain>
    </source>
</reference>
<proteinExistence type="predicted"/>
<keyword evidence="4" id="KW-1185">Reference proteome</keyword>
<dbReference type="AlphaFoldDB" id="A0A8J3PTD3"/>